<protein>
    <recommendedName>
        <fullName evidence="3">Protein kinase domain-containing protein</fullName>
    </recommendedName>
</protein>
<dbReference type="SUPFAM" id="SSF56112">
    <property type="entry name" value="Protein kinase-like (PK-like)"/>
    <property type="match status" value="1"/>
</dbReference>
<organism evidence="4 5">
    <name type="scientific">Cryobacterium melibiosiphilum</name>
    <dbReference type="NCBI Taxonomy" id="995039"/>
    <lineage>
        <taxon>Bacteria</taxon>
        <taxon>Bacillati</taxon>
        <taxon>Actinomycetota</taxon>
        <taxon>Actinomycetes</taxon>
        <taxon>Micrococcales</taxon>
        <taxon>Microbacteriaceae</taxon>
        <taxon>Cryobacterium</taxon>
    </lineage>
</organism>
<dbReference type="InterPro" id="IPR017441">
    <property type="entry name" value="Protein_kinase_ATP_BS"/>
</dbReference>
<evidence type="ECO:0000313" key="4">
    <source>
        <dbReference type="EMBL" id="RJT87722.1"/>
    </source>
</evidence>
<feature type="domain" description="Protein kinase" evidence="3">
    <location>
        <begin position="106"/>
        <end position="406"/>
    </location>
</feature>
<dbReference type="SMART" id="SM00220">
    <property type="entry name" value="S_TKc"/>
    <property type="match status" value="1"/>
</dbReference>
<dbReference type="PROSITE" id="PS50011">
    <property type="entry name" value="PROTEIN_KINASE_DOM"/>
    <property type="match status" value="1"/>
</dbReference>
<dbReference type="EMBL" id="QZVS01000088">
    <property type="protein sequence ID" value="RJT87722.1"/>
    <property type="molecule type" value="Genomic_DNA"/>
</dbReference>
<accession>A0A3A5ME39</accession>
<keyword evidence="1" id="KW-0067">ATP-binding</keyword>
<dbReference type="PROSITE" id="PS00107">
    <property type="entry name" value="PROTEIN_KINASE_ATP"/>
    <property type="match status" value="1"/>
</dbReference>
<dbReference type="GO" id="GO:0004672">
    <property type="term" value="F:protein kinase activity"/>
    <property type="evidence" value="ECO:0007669"/>
    <property type="project" value="InterPro"/>
</dbReference>
<comment type="caution">
    <text evidence="4">The sequence shown here is derived from an EMBL/GenBank/DDBJ whole genome shotgun (WGS) entry which is preliminary data.</text>
</comment>
<dbReference type="Proteomes" id="UP000272015">
    <property type="component" value="Unassembled WGS sequence"/>
</dbReference>
<evidence type="ECO:0000259" key="3">
    <source>
        <dbReference type="PROSITE" id="PS50011"/>
    </source>
</evidence>
<dbReference type="AlphaFoldDB" id="A0A3A5ME39"/>
<dbReference type="Gene3D" id="1.10.510.10">
    <property type="entry name" value="Transferase(Phosphotransferase) domain 1"/>
    <property type="match status" value="1"/>
</dbReference>
<evidence type="ECO:0000313" key="5">
    <source>
        <dbReference type="Proteomes" id="UP000272015"/>
    </source>
</evidence>
<evidence type="ECO:0000256" key="1">
    <source>
        <dbReference type="PROSITE-ProRule" id="PRU10141"/>
    </source>
</evidence>
<dbReference type="InterPro" id="IPR000719">
    <property type="entry name" value="Prot_kinase_dom"/>
</dbReference>
<dbReference type="Pfam" id="PF00069">
    <property type="entry name" value="Pkinase"/>
    <property type="match status" value="1"/>
</dbReference>
<proteinExistence type="predicted"/>
<feature type="binding site" evidence="1">
    <location>
        <position position="136"/>
    </location>
    <ligand>
        <name>ATP</name>
        <dbReference type="ChEBI" id="CHEBI:30616"/>
    </ligand>
</feature>
<name>A0A3A5ME39_9MICO</name>
<gene>
    <name evidence="4" type="ORF">D6T64_14050</name>
</gene>
<dbReference type="GO" id="GO:0005524">
    <property type="term" value="F:ATP binding"/>
    <property type="evidence" value="ECO:0007669"/>
    <property type="project" value="UniProtKB-UniRule"/>
</dbReference>
<sequence length="593" mass="62271">MSVSGLSPETTERWTARWSSRPSTYGTELALSPATTKSSMRSVYAFLHRREFRASVPRSSFLTARRRRRAHDGSMRIRHPTEYSLSAVPVPDSPAGLSIPADIAGYAVVRRLGEGRHSDTYLGHSAASGSGQVALKVFRADTDAAAIERQITALAVARPGLPHLIDVASLPDGRVCVVLERLQGDSLAHYLTRYGPLGAGEAVTILAPVVVALRSLHEADLVHTGLSQASIVIAAQGRPVLLGLGSLGTLPSTGADRVALLRADYGRLAVLVTGVLDELGQDQARFAGRTALVALIDAAVRATPFMPCLLQLERHFFDWAPATALSYGRNAAPDSPRCDGARTGGPRPDPPGLSTTTDAVPRPTGFDEAVRGLGLAADAAEHLRVFMVVGQQLRFRLSAQLARPWRWVTGKVRREPRSRQRHRTRVVYAASVATAATVAALVLLPSAAPEATDPTVPPPPAATVPVAPASDAVALTSDDPVAAVRVLLTLRAQCLSAASVACLDSTDQASGPLLAADIQLISTAETIAAFTLGSDGTAELVERTGNSALIALGPGSAVAGPAGDGLGHEKSQPASALIIKGEAGWRLRELFDY</sequence>
<evidence type="ECO:0000256" key="2">
    <source>
        <dbReference type="SAM" id="MobiDB-lite"/>
    </source>
</evidence>
<keyword evidence="1" id="KW-0547">Nucleotide-binding</keyword>
<reference evidence="4 5" key="1">
    <citation type="submission" date="2018-09" db="EMBL/GenBank/DDBJ databases">
        <title>Novel species of Cryobacterium.</title>
        <authorList>
            <person name="Liu Q."/>
            <person name="Xin Y.-H."/>
        </authorList>
    </citation>
    <scope>NUCLEOTIDE SEQUENCE [LARGE SCALE GENOMIC DNA]</scope>
    <source>
        <strain evidence="4 5">Hh39</strain>
    </source>
</reference>
<keyword evidence="5" id="KW-1185">Reference proteome</keyword>
<dbReference type="InterPro" id="IPR011009">
    <property type="entry name" value="Kinase-like_dom_sf"/>
</dbReference>
<feature type="region of interest" description="Disordered" evidence="2">
    <location>
        <begin position="330"/>
        <end position="363"/>
    </location>
</feature>